<evidence type="ECO:0000259" key="1">
    <source>
        <dbReference type="PROSITE" id="PS50878"/>
    </source>
</evidence>
<sequence>MMVSHLQYADDSILFSKATESNIWAAKSIMRIFELALGLKINFQKSQLLGMNVSKEWLSKMSYILNCKIGIFPCKYLGVPIGGNAKSISMWKPLVKSFEKKLSSWKGRFLSLGGRIILLNAVLSTLPVYTMSVHLLPKGLILSLDKIRRNFLWGGGEGKRKVNWVSWDNVCKNKALGGLGVKDLRKFNLALLGKWWSRLASGEEGLLYNIINHKYGSLESRWCEWVREYSQKSSLWWRNVCRINQLDTNNEGWLVEGFKLKLGEGNSVMFWRDTWIGVQSLAVRFPRLFLVSIDKEKRVSQMGNWIDEQWQWTLNWRRPLYE</sequence>
<feature type="domain" description="Reverse transcriptase" evidence="1">
    <location>
        <begin position="1"/>
        <end position="81"/>
    </location>
</feature>
<proteinExistence type="predicted"/>
<name>A0AAV5MP91_9ROSI</name>
<comment type="caution">
    <text evidence="2">The sequence shown here is derived from an EMBL/GenBank/DDBJ whole genome shotgun (WGS) entry which is preliminary data.</text>
</comment>
<protein>
    <recommendedName>
        <fullName evidence="1">Reverse transcriptase domain-containing protein</fullName>
    </recommendedName>
</protein>
<dbReference type="PANTHER" id="PTHR33116:SF78">
    <property type="entry name" value="OS12G0587133 PROTEIN"/>
    <property type="match status" value="1"/>
</dbReference>
<reference evidence="2 3" key="1">
    <citation type="journal article" date="2021" name="Commun. Biol.">
        <title>The genome of Shorea leprosula (Dipterocarpaceae) highlights the ecological relevance of drought in aseasonal tropical rainforests.</title>
        <authorList>
            <person name="Ng K.K.S."/>
            <person name="Kobayashi M.J."/>
            <person name="Fawcett J.A."/>
            <person name="Hatakeyama M."/>
            <person name="Paape T."/>
            <person name="Ng C.H."/>
            <person name="Ang C.C."/>
            <person name="Tnah L.H."/>
            <person name="Lee C.T."/>
            <person name="Nishiyama T."/>
            <person name="Sese J."/>
            <person name="O'Brien M.J."/>
            <person name="Copetti D."/>
            <person name="Mohd Noor M.I."/>
            <person name="Ong R.C."/>
            <person name="Putra M."/>
            <person name="Sireger I.Z."/>
            <person name="Indrioko S."/>
            <person name="Kosugi Y."/>
            <person name="Izuno A."/>
            <person name="Isagi Y."/>
            <person name="Lee S.L."/>
            <person name="Shimizu K.K."/>
        </authorList>
    </citation>
    <scope>NUCLEOTIDE SEQUENCE [LARGE SCALE GENOMIC DNA]</scope>
    <source>
        <strain evidence="2">214</strain>
    </source>
</reference>
<evidence type="ECO:0000313" key="2">
    <source>
        <dbReference type="EMBL" id="GKV51347.1"/>
    </source>
</evidence>
<dbReference type="PANTHER" id="PTHR33116">
    <property type="entry name" value="REVERSE TRANSCRIPTASE ZINC-BINDING DOMAIN-CONTAINING PROTEIN-RELATED-RELATED"/>
    <property type="match status" value="1"/>
</dbReference>
<gene>
    <name evidence="2" type="ORF">SLEP1_g58014</name>
</gene>
<accession>A0AAV5MP91</accession>
<dbReference type="PROSITE" id="PS50878">
    <property type="entry name" value="RT_POL"/>
    <property type="match status" value="1"/>
</dbReference>
<dbReference type="Proteomes" id="UP001054252">
    <property type="component" value="Unassembled WGS sequence"/>
</dbReference>
<organism evidence="2 3">
    <name type="scientific">Rubroshorea leprosula</name>
    <dbReference type="NCBI Taxonomy" id="152421"/>
    <lineage>
        <taxon>Eukaryota</taxon>
        <taxon>Viridiplantae</taxon>
        <taxon>Streptophyta</taxon>
        <taxon>Embryophyta</taxon>
        <taxon>Tracheophyta</taxon>
        <taxon>Spermatophyta</taxon>
        <taxon>Magnoliopsida</taxon>
        <taxon>eudicotyledons</taxon>
        <taxon>Gunneridae</taxon>
        <taxon>Pentapetalae</taxon>
        <taxon>rosids</taxon>
        <taxon>malvids</taxon>
        <taxon>Malvales</taxon>
        <taxon>Dipterocarpaceae</taxon>
        <taxon>Rubroshorea</taxon>
    </lineage>
</organism>
<evidence type="ECO:0000313" key="3">
    <source>
        <dbReference type="Proteomes" id="UP001054252"/>
    </source>
</evidence>
<keyword evidence="3" id="KW-1185">Reference proteome</keyword>
<dbReference type="InterPro" id="IPR000477">
    <property type="entry name" value="RT_dom"/>
</dbReference>
<dbReference type="EMBL" id="BPVZ01000489">
    <property type="protein sequence ID" value="GKV51347.1"/>
    <property type="molecule type" value="Genomic_DNA"/>
</dbReference>
<dbReference type="AlphaFoldDB" id="A0AAV5MP91"/>